<organism evidence="1 2">
    <name type="scientific">Protopolystoma xenopodis</name>
    <dbReference type="NCBI Taxonomy" id="117903"/>
    <lineage>
        <taxon>Eukaryota</taxon>
        <taxon>Metazoa</taxon>
        <taxon>Spiralia</taxon>
        <taxon>Lophotrochozoa</taxon>
        <taxon>Platyhelminthes</taxon>
        <taxon>Monogenea</taxon>
        <taxon>Polyopisthocotylea</taxon>
        <taxon>Polystomatidea</taxon>
        <taxon>Polystomatidae</taxon>
        <taxon>Protopolystoma</taxon>
    </lineage>
</organism>
<evidence type="ECO:0000313" key="1">
    <source>
        <dbReference type="EMBL" id="VEL07325.1"/>
    </source>
</evidence>
<sequence length="189" mass="21974">MSPKNVSLQVGLVKRNHLRHRYRVPFAQLLTYNLPPFSYSACQLVTAKHNNQYVGKLGFEKEMSKWTKLGYKKWVGLKQATFLVFVFWGIIVKDDVHHITDEGSARIRRARKMVHQGHIRTNLQCVQGNLNADFGETKLRIPSIRLFKRNKKYSNIKITVWTSKSLQFLSPIRQMMPMPVTGNLPLPRL</sequence>
<protein>
    <submittedName>
        <fullName evidence="1">Uncharacterized protein</fullName>
    </submittedName>
</protein>
<evidence type="ECO:0000313" key="2">
    <source>
        <dbReference type="Proteomes" id="UP000784294"/>
    </source>
</evidence>
<reference evidence="1" key="1">
    <citation type="submission" date="2018-11" db="EMBL/GenBank/DDBJ databases">
        <authorList>
            <consortium name="Pathogen Informatics"/>
        </authorList>
    </citation>
    <scope>NUCLEOTIDE SEQUENCE</scope>
</reference>
<comment type="caution">
    <text evidence="1">The sequence shown here is derived from an EMBL/GenBank/DDBJ whole genome shotgun (WGS) entry which is preliminary data.</text>
</comment>
<dbReference type="EMBL" id="CAAALY010001494">
    <property type="protein sequence ID" value="VEL07325.1"/>
    <property type="molecule type" value="Genomic_DNA"/>
</dbReference>
<dbReference type="Proteomes" id="UP000784294">
    <property type="component" value="Unassembled WGS sequence"/>
</dbReference>
<name>A0A3S5AX46_9PLAT</name>
<accession>A0A3S5AX46</accession>
<gene>
    <name evidence="1" type="ORF">PXEA_LOCUS765</name>
</gene>
<dbReference type="AlphaFoldDB" id="A0A3S5AX46"/>
<keyword evidence="2" id="KW-1185">Reference proteome</keyword>
<proteinExistence type="predicted"/>